<evidence type="ECO:0000259" key="9">
    <source>
        <dbReference type="Pfam" id="PF13742"/>
    </source>
</evidence>
<comment type="caution">
    <text evidence="10">The sequence shown here is derived from an EMBL/GenBank/DDBJ whole genome shotgun (WGS) entry which is preliminary data.</text>
</comment>
<dbReference type="EC" id="3.1.11.6" evidence="5"/>
<comment type="similarity">
    <text evidence="5 6">Belongs to the XseA family.</text>
</comment>
<dbReference type="Pfam" id="PF13742">
    <property type="entry name" value="tRNA_anti_2"/>
    <property type="match status" value="1"/>
</dbReference>
<evidence type="ECO:0000256" key="5">
    <source>
        <dbReference type="HAMAP-Rule" id="MF_00378"/>
    </source>
</evidence>
<dbReference type="EMBL" id="PKJN01000002">
    <property type="protein sequence ID" value="PKZ59826.1"/>
    <property type="molecule type" value="Genomic_DNA"/>
</dbReference>
<dbReference type="AlphaFoldDB" id="A0AAP8LS61"/>
<accession>A0AAP8LS61</accession>
<dbReference type="Proteomes" id="UP000234905">
    <property type="component" value="Unassembled WGS sequence"/>
</dbReference>
<evidence type="ECO:0000313" key="11">
    <source>
        <dbReference type="Proteomes" id="UP000234905"/>
    </source>
</evidence>
<evidence type="ECO:0000313" key="10">
    <source>
        <dbReference type="EMBL" id="PKZ59826.1"/>
    </source>
</evidence>
<keyword evidence="3 5" id="KW-0378">Hydrolase</keyword>
<evidence type="ECO:0000256" key="7">
    <source>
        <dbReference type="SAM" id="MobiDB-lite"/>
    </source>
</evidence>
<evidence type="ECO:0000256" key="2">
    <source>
        <dbReference type="ARBA" id="ARBA00022722"/>
    </source>
</evidence>
<evidence type="ECO:0000256" key="1">
    <source>
        <dbReference type="ARBA" id="ARBA00022490"/>
    </source>
</evidence>
<dbReference type="HAMAP" id="MF_00378">
    <property type="entry name" value="Exonuc_7_L"/>
    <property type="match status" value="1"/>
</dbReference>
<comment type="subcellular location">
    <subcellularLocation>
        <location evidence="5 6">Cytoplasm</location>
    </subcellularLocation>
</comment>
<gene>
    <name evidence="5" type="primary">xseA</name>
    <name evidence="10" type="ORF">CYJ61_05640</name>
</gene>
<comment type="subunit">
    <text evidence="5">Heterooligomer composed of large and small subunits.</text>
</comment>
<organism evidence="10 11">
    <name type="scientific">Gardnerella vaginalis</name>
    <dbReference type="NCBI Taxonomy" id="2702"/>
    <lineage>
        <taxon>Bacteria</taxon>
        <taxon>Bacillati</taxon>
        <taxon>Actinomycetota</taxon>
        <taxon>Actinomycetes</taxon>
        <taxon>Bifidobacteriales</taxon>
        <taxon>Bifidobacteriaceae</taxon>
        <taxon>Gardnerella</taxon>
    </lineage>
</organism>
<dbReference type="PANTHER" id="PTHR30008:SF0">
    <property type="entry name" value="EXODEOXYRIBONUCLEASE 7 LARGE SUBUNIT"/>
    <property type="match status" value="1"/>
</dbReference>
<dbReference type="NCBIfam" id="TIGR00237">
    <property type="entry name" value="xseA"/>
    <property type="match status" value="1"/>
</dbReference>
<dbReference type="GO" id="GO:0003676">
    <property type="term" value="F:nucleic acid binding"/>
    <property type="evidence" value="ECO:0007669"/>
    <property type="project" value="InterPro"/>
</dbReference>
<dbReference type="GO" id="GO:0006308">
    <property type="term" value="P:DNA catabolic process"/>
    <property type="evidence" value="ECO:0007669"/>
    <property type="project" value="UniProtKB-UniRule"/>
</dbReference>
<reference evidence="10 11" key="1">
    <citation type="submission" date="2017-12" db="EMBL/GenBank/DDBJ databases">
        <title>Phylogenetic diversity of female urinary microbiome.</title>
        <authorList>
            <person name="Thomas-White K."/>
            <person name="Wolfe A.J."/>
        </authorList>
    </citation>
    <scope>NUCLEOTIDE SEQUENCE [LARGE SCALE GENOMIC DNA]</scope>
    <source>
        <strain evidence="10 11">UMB0682</strain>
    </source>
</reference>
<evidence type="ECO:0000256" key="4">
    <source>
        <dbReference type="ARBA" id="ARBA00022839"/>
    </source>
</evidence>
<evidence type="ECO:0000256" key="6">
    <source>
        <dbReference type="RuleBase" id="RU004355"/>
    </source>
</evidence>
<dbReference type="InterPro" id="IPR025824">
    <property type="entry name" value="OB-fold_nuc-bd_dom"/>
</dbReference>
<name>A0AAP8LS61_GARVA</name>
<dbReference type="Pfam" id="PF02601">
    <property type="entry name" value="Exonuc_VII_L"/>
    <property type="match status" value="1"/>
</dbReference>
<dbReference type="InterPro" id="IPR020579">
    <property type="entry name" value="Exonuc_VII_lsu_C"/>
</dbReference>
<dbReference type="GO" id="GO:0008855">
    <property type="term" value="F:exodeoxyribonuclease VII activity"/>
    <property type="evidence" value="ECO:0007669"/>
    <property type="project" value="UniProtKB-UniRule"/>
</dbReference>
<dbReference type="InterPro" id="IPR003753">
    <property type="entry name" value="Exonuc_VII_L"/>
</dbReference>
<evidence type="ECO:0000256" key="3">
    <source>
        <dbReference type="ARBA" id="ARBA00022801"/>
    </source>
</evidence>
<feature type="region of interest" description="Disordered" evidence="7">
    <location>
        <begin position="461"/>
        <end position="482"/>
    </location>
</feature>
<dbReference type="GO" id="GO:0005737">
    <property type="term" value="C:cytoplasm"/>
    <property type="evidence" value="ECO:0007669"/>
    <property type="project" value="UniProtKB-SubCell"/>
</dbReference>
<comment type="catalytic activity">
    <reaction evidence="5 6">
        <text>Exonucleolytic cleavage in either 5'- to 3'- or 3'- to 5'-direction to yield nucleoside 5'-phosphates.</text>
        <dbReference type="EC" id="3.1.11.6"/>
    </reaction>
</comment>
<evidence type="ECO:0000259" key="8">
    <source>
        <dbReference type="Pfam" id="PF02601"/>
    </source>
</evidence>
<dbReference type="GO" id="GO:0009318">
    <property type="term" value="C:exodeoxyribonuclease VII complex"/>
    <property type="evidence" value="ECO:0007669"/>
    <property type="project" value="UniProtKB-UniRule"/>
</dbReference>
<protein>
    <recommendedName>
        <fullName evidence="5">Exodeoxyribonuclease 7 large subunit</fullName>
        <ecNumber evidence="5">3.1.11.6</ecNumber>
    </recommendedName>
    <alternativeName>
        <fullName evidence="5">Exodeoxyribonuclease VII large subunit</fullName>
        <shortName evidence="5">Exonuclease VII large subunit</shortName>
    </alternativeName>
</protein>
<feature type="domain" description="OB-fold nucleic acid binding" evidence="9">
    <location>
        <begin position="67"/>
        <end position="156"/>
    </location>
</feature>
<comment type="function">
    <text evidence="5">Bidirectionally degrades single-stranded DNA into large acid-insoluble oligonucleotides, which are then degraded further into small acid-soluble oligonucleotides.</text>
</comment>
<feature type="compositionally biased region" description="Low complexity" evidence="7">
    <location>
        <begin position="14"/>
        <end position="53"/>
    </location>
</feature>
<dbReference type="PANTHER" id="PTHR30008">
    <property type="entry name" value="EXODEOXYRIBONUCLEASE 7 LARGE SUBUNIT"/>
    <property type="match status" value="1"/>
</dbReference>
<sequence length="482" mass="52527">MMPQLFQDDAHLEQPQPSQQPLLNLAQSQSQQVQSQPQPLTPQQAQPRQLPLKAADTTAENPWPVAILSQKFHSAVERWPAAWIEGQIVEINMRRASSGYITLRDSNEEVSISVMGFSNFVQQARDLRQGDRVVVHGKADIWVKATRLSFVADEIRRVGAGDLKAQIDELRKKLKGEGLFDAENKVPLPEFPKCIGLVCAPQARAEGDVITNVNLRWPVTRFKVVHAHVQGMQCPADIIAAIKQLDADPDIDVIIVARGGGSFEDLIGFSDEGVVRAAAACVTPIVSAIGHEDDWTLIDLAADMRASTPTDAAKRVVPDVREQWQLIDNALQTMRMRISARVDNEIRLVEGYANRPSLTRPSTMLEPHERLVEQAVERMRHGLVRLLDDASLTVEKAHASLTALSPQSTLNRGYAVVQLSGGRVLDDADLAKVGDDMTVTLKSGVVLGKVTGTKVAGTKVAAGKSAGVQKSETKSAAVKSSK</sequence>
<feature type="region of interest" description="Disordered" evidence="7">
    <location>
        <begin position="1"/>
        <end position="53"/>
    </location>
</feature>
<keyword evidence="4 5" id="KW-0269">Exonuclease</keyword>
<keyword evidence="1 5" id="KW-0963">Cytoplasm</keyword>
<dbReference type="CDD" id="cd04489">
    <property type="entry name" value="ExoVII_LU_OBF"/>
    <property type="match status" value="1"/>
</dbReference>
<keyword evidence="2 5" id="KW-0540">Nuclease</keyword>
<proteinExistence type="inferred from homology"/>
<feature type="domain" description="Exonuclease VII large subunit C-terminal" evidence="8">
    <location>
        <begin position="179"/>
        <end position="396"/>
    </location>
</feature>